<comment type="caution">
    <text evidence="2">The sequence shown here is derived from an EMBL/GenBank/DDBJ whole genome shotgun (WGS) entry which is preliminary data.</text>
</comment>
<feature type="domain" description="GmrSD restriction endonucleases N-terminal" evidence="1">
    <location>
        <begin position="8"/>
        <end position="120"/>
    </location>
</feature>
<dbReference type="Proteomes" id="UP000724874">
    <property type="component" value="Unassembled WGS sequence"/>
</dbReference>
<evidence type="ECO:0000313" key="3">
    <source>
        <dbReference type="Proteomes" id="UP000724874"/>
    </source>
</evidence>
<dbReference type="PANTHER" id="PTHR39639:SF1">
    <property type="entry name" value="DUF262 DOMAIN-CONTAINING PROTEIN"/>
    <property type="match status" value="1"/>
</dbReference>
<dbReference type="Pfam" id="PF03235">
    <property type="entry name" value="GmrSD_N"/>
    <property type="match status" value="1"/>
</dbReference>
<accession>A0A9P5NUE4</accession>
<feature type="non-terminal residue" evidence="2">
    <location>
        <position position="1"/>
    </location>
</feature>
<dbReference type="AlphaFoldDB" id="A0A9P5NUE4"/>
<evidence type="ECO:0000259" key="1">
    <source>
        <dbReference type="Pfam" id="PF03235"/>
    </source>
</evidence>
<sequence>MIQDSLDLNAEYQRGIVWKEEKQSGLIDSLFNNFHIPPLVFVVNRHEDGSETRVCIDGKQRLTSIRRMTNRKLYYTSTPGTRRKTITAIMQQNFNNKQIACFEYEDVTAAQEREIFQRVQLGVALTPAERLAAINGPYADLVRTMRKRITSFPGLATFLNWGSANGRNFQALAQILYITQHAHTPSKAEPNYKRLNTFLSQPHPAGAEDGTLPNLERSILRAVDVFCEIVVHPVLGAPMKEDFSVLEFAMSVYLVYVYHPKGYSAPQLSHAIEQMRAYVRKGCENTKFETKNFKYVLAFV</sequence>
<protein>
    <recommendedName>
        <fullName evidence="1">GmrSD restriction endonucleases N-terminal domain-containing protein</fullName>
    </recommendedName>
</protein>
<evidence type="ECO:0000313" key="2">
    <source>
        <dbReference type="EMBL" id="KAF8907015.1"/>
    </source>
</evidence>
<proteinExistence type="predicted"/>
<dbReference type="PANTHER" id="PTHR39639">
    <property type="entry name" value="CHROMOSOME 16, WHOLE GENOME SHOTGUN SEQUENCE"/>
    <property type="match status" value="1"/>
</dbReference>
<keyword evidence="3" id="KW-1185">Reference proteome</keyword>
<reference evidence="2" key="1">
    <citation type="submission" date="2020-11" db="EMBL/GenBank/DDBJ databases">
        <authorList>
            <consortium name="DOE Joint Genome Institute"/>
            <person name="Ahrendt S."/>
            <person name="Riley R."/>
            <person name="Andreopoulos W."/>
            <person name="LaButti K."/>
            <person name="Pangilinan J."/>
            <person name="Ruiz-duenas F.J."/>
            <person name="Barrasa J.M."/>
            <person name="Sanchez-Garcia M."/>
            <person name="Camarero S."/>
            <person name="Miyauchi S."/>
            <person name="Serrano A."/>
            <person name="Linde D."/>
            <person name="Babiker R."/>
            <person name="Drula E."/>
            <person name="Ayuso-Fernandez I."/>
            <person name="Pacheco R."/>
            <person name="Padilla G."/>
            <person name="Ferreira P."/>
            <person name="Barriuso J."/>
            <person name="Kellner H."/>
            <person name="Castanera R."/>
            <person name="Alfaro M."/>
            <person name="Ramirez L."/>
            <person name="Pisabarro A.G."/>
            <person name="Kuo A."/>
            <person name="Tritt A."/>
            <person name="Lipzen A."/>
            <person name="He G."/>
            <person name="Yan M."/>
            <person name="Ng V."/>
            <person name="Cullen D."/>
            <person name="Martin F."/>
            <person name="Rosso M.-N."/>
            <person name="Henrissat B."/>
            <person name="Hibbett D."/>
            <person name="Martinez A.T."/>
            <person name="Grigoriev I.V."/>
        </authorList>
    </citation>
    <scope>NUCLEOTIDE SEQUENCE</scope>
    <source>
        <strain evidence="2">AH 44721</strain>
    </source>
</reference>
<name>A0A9P5NUE4_GYMJU</name>
<organism evidence="2 3">
    <name type="scientific">Gymnopilus junonius</name>
    <name type="common">Spectacular rustgill mushroom</name>
    <name type="synonym">Gymnopilus spectabilis subsp. junonius</name>
    <dbReference type="NCBI Taxonomy" id="109634"/>
    <lineage>
        <taxon>Eukaryota</taxon>
        <taxon>Fungi</taxon>
        <taxon>Dikarya</taxon>
        <taxon>Basidiomycota</taxon>
        <taxon>Agaricomycotina</taxon>
        <taxon>Agaricomycetes</taxon>
        <taxon>Agaricomycetidae</taxon>
        <taxon>Agaricales</taxon>
        <taxon>Agaricineae</taxon>
        <taxon>Hymenogastraceae</taxon>
        <taxon>Gymnopilus</taxon>
    </lineage>
</organism>
<gene>
    <name evidence="2" type="ORF">CPB84DRAFT_1639780</name>
</gene>
<dbReference type="OrthoDB" id="5419821at2759"/>
<dbReference type="InterPro" id="IPR004919">
    <property type="entry name" value="GmrSD_N"/>
</dbReference>
<dbReference type="EMBL" id="JADNYJ010000016">
    <property type="protein sequence ID" value="KAF8907015.1"/>
    <property type="molecule type" value="Genomic_DNA"/>
</dbReference>